<dbReference type="Proteomes" id="UP001597115">
    <property type="component" value="Unassembled WGS sequence"/>
</dbReference>
<sequence>MSVAAEASAPSPATSRLVTDGRMSVARGAPISEEPALGALTFPGFLDEVCARYSEREALVEHRPDGTVLRWTYTELREQSLNVARALVGAGLGKGERVGILMSNRAEFLSTVFGVAMAGGVAAPLSTFSTAAELEYLLQASACTILLGEARVLKKDYAALLSGIDPAIAQGEVGAIVSETLPYLRHVALLDLASAHGAIESWQDFLRRGERVPPRQIAARSGQVMPADTAVLFFSSGSTAKPKGILSAHRGVTIQMWRMARLQDLATDTRYWSANGFFWSGNYALALGATLAAGGCLVLQRTFDPVEALDLIERERATFMFAWPHQWAQLIEAPNWASADLSSLVQIDHRSPIAAHPTVASTYVEMRNCFGNTETFTLVTGFPANTPDETTRGSHGPPLPGNVIKIVDPLSGATMPLGERGEVAVKGPTLMLGYLGVPLADTLDEEGFLRTGDGGYLDQDGLLFWEGRLNDIIKTGGANVSPLEIDETIRRHPAVRRSQTVGIPHDTLGELVVTCIVPRDGELLDEDGVRAFAREHLASYKVPRRVLILTEDDVELTGTDKIKTAELRQLATRLLANQH</sequence>
<reference evidence="4" key="1">
    <citation type="journal article" date="2019" name="Int. J. Syst. Evol. Microbiol.">
        <title>The Global Catalogue of Microorganisms (GCM) 10K type strain sequencing project: providing services to taxonomists for standard genome sequencing and annotation.</title>
        <authorList>
            <consortium name="The Broad Institute Genomics Platform"/>
            <consortium name="The Broad Institute Genome Sequencing Center for Infectious Disease"/>
            <person name="Wu L."/>
            <person name="Ma J."/>
        </authorList>
    </citation>
    <scope>NUCLEOTIDE SEQUENCE [LARGE SCALE GENOMIC DNA]</scope>
    <source>
        <strain evidence="4">CGMCC 1.16275</strain>
    </source>
</reference>
<proteinExistence type="predicted"/>
<evidence type="ECO:0000313" key="4">
    <source>
        <dbReference type="Proteomes" id="UP001597115"/>
    </source>
</evidence>
<keyword evidence="4" id="KW-1185">Reference proteome</keyword>
<feature type="domain" description="AMP-dependent synthetase/ligase" evidence="1">
    <location>
        <begin position="47"/>
        <end position="435"/>
    </location>
</feature>
<dbReference type="InterPro" id="IPR042099">
    <property type="entry name" value="ANL_N_sf"/>
</dbReference>
<comment type="caution">
    <text evidence="3">The sequence shown here is derived from an EMBL/GenBank/DDBJ whole genome shotgun (WGS) entry which is preliminary data.</text>
</comment>
<feature type="domain" description="AMP-binding enzyme C-terminal" evidence="2">
    <location>
        <begin position="484"/>
        <end position="561"/>
    </location>
</feature>
<dbReference type="Pfam" id="PF13193">
    <property type="entry name" value="AMP-binding_C"/>
    <property type="match status" value="1"/>
</dbReference>
<dbReference type="Gene3D" id="3.40.50.12780">
    <property type="entry name" value="N-terminal domain of ligase-like"/>
    <property type="match status" value="1"/>
</dbReference>
<dbReference type="InterPro" id="IPR045851">
    <property type="entry name" value="AMP-bd_C_sf"/>
</dbReference>
<dbReference type="Gene3D" id="3.30.300.30">
    <property type="match status" value="1"/>
</dbReference>
<evidence type="ECO:0000259" key="1">
    <source>
        <dbReference type="Pfam" id="PF00501"/>
    </source>
</evidence>
<accession>A0ABW4I5H5</accession>
<organism evidence="3 4">
    <name type="scientific">Sphingomonas tabacisoli</name>
    <dbReference type="NCBI Taxonomy" id="2249466"/>
    <lineage>
        <taxon>Bacteria</taxon>
        <taxon>Pseudomonadati</taxon>
        <taxon>Pseudomonadota</taxon>
        <taxon>Alphaproteobacteria</taxon>
        <taxon>Sphingomonadales</taxon>
        <taxon>Sphingomonadaceae</taxon>
        <taxon>Sphingomonas</taxon>
    </lineage>
</organism>
<protein>
    <submittedName>
        <fullName evidence="3">Class I adenylate-forming enzyme family protein</fullName>
    </submittedName>
</protein>
<dbReference type="PANTHER" id="PTHR24096">
    <property type="entry name" value="LONG-CHAIN-FATTY-ACID--COA LIGASE"/>
    <property type="match status" value="1"/>
</dbReference>
<name>A0ABW4I5H5_9SPHN</name>
<dbReference type="InterPro" id="IPR025110">
    <property type="entry name" value="AMP-bd_C"/>
</dbReference>
<dbReference type="Pfam" id="PF00501">
    <property type="entry name" value="AMP-binding"/>
    <property type="match status" value="1"/>
</dbReference>
<evidence type="ECO:0000313" key="3">
    <source>
        <dbReference type="EMBL" id="MFD1613229.1"/>
    </source>
</evidence>
<dbReference type="SUPFAM" id="SSF56801">
    <property type="entry name" value="Acetyl-CoA synthetase-like"/>
    <property type="match status" value="1"/>
</dbReference>
<dbReference type="InterPro" id="IPR000873">
    <property type="entry name" value="AMP-dep_synth/lig_dom"/>
</dbReference>
<dbReference type="RefSeq" id="WP_380891113.1">
    <property type="nucleotide sequence ID" value="NZ_JBHUDY010000002.1"/>
</dbReference>
<gene>
    <name evidence="3" type="ORF">ACFSCW_15595</name>
</gene>
<evidence type="ECO:0000259" key="2">
    <source>
        <dbReference type="Pfam" id="PF13193"/>
    </source>
</evidence>
<dbReference type="EMBL" id="JBHUDY010000002">
    <property type="protein sequence ID" value="MFD1613229.1"/>
    <property type="molecule type" value="Genomic_DNA"/>
</dbReference>